<dbReference type="Gene3D" id="1.20.120.160">
    <property type="entry name" value="HPT domain"/>
    <property type="match status" value="1"/>
</dbReference>
<feature type="modified residue" description="Phosphohistidine" evidence="1">
    <location>
        <position position="92"/>
    </location>
</feature>
<organism evidence="4 5">
    <name type="scientific">Coemansia guatemalensis</name>
    <dbReference type="NCBI Taxonomy" id="2761395"/>
    <lineage>
        <taxon>Eukaryota</taxon>
        <taxon>Fungi</taxon>
        <taxon>Fungi incertae sedis</taxon>
        <taxon>Zoopagomycota</taxon>
        <taxon>Kickxellomycotina</taxon>
        <taxon>Kickxellomycetes</taxon>
        <taxon>Kickxellales</taxon>
        <taxon>Kickxellaceae</taxon>
        <taxon>Coemansia</taxon>
    </lineage>
</organism>
<protein>
    <submittedName>
        <fullName evidence="4">Phosphorelay intermediate protein</fullName>
    </submittedName>
</protein>
<dbReference type="GO" id="GO:0005737">
    <property type="term" value="C:cytoplasm"/>
    <property type="evidence" value="ECO:0007669"/>
    <property type="project" value="TreeGrafter"/>
</dbReference>
<feature type="domain" description="HPt" evidence="3">
    <location>
        <begin position="53"/>
        <end position="152"/>
    </location>
</feature>
<dbReference type="GO" id="GO:0000160">
    <property type="term" value="P:phosphorelay signal transduction system"/>
    <property type="evidence" value="ECO:0007669"/>
    <property type="project" value="InterPro"/>
</dbReference>
<dbReference type="EMBL" id="JANBUO010000006">
    <property type="protein sequence ID" value="KAJ2809277.1"/>
    <property type="molecule type" value="Genomic_DNA"/>
</dbReference>
<dbReference type="PANTHER" id="PTHR28242:SF52">
    <property type="entry name" value="PHOSPHORELAY INTERMEDIATE PROTEIN YPD1"/>
    <property type="match status" value="1"/>
</dbReference>
<dbReference type="GO" id="GO:0043424">
    <property type="term" value="F:protein histidine kinase binding"/>
    <property type="evidence" value="ECO:0007669"/>
    <property type="project" value="InterPro"/>
</dbReference>
<accession>A0A9W8LUC4</accession>
<dbReference type="Pfam" id="PF01627">
    <property type="entry name" value="Hpt"/>
    <property type="match status" value="1"/>
</dbReference>
<dbReference type="Proteomes" id="UP001140094">
    <property type="component" value="Unassembled WGS sequence"/>
</dbReference>
<reference evidence="4" key="1">
    <citation type="submission" date="2022-07" db="EMBL/GenBank/DDBJ databases">
        <title>Phylogenomic reconstructions and comparative analyses of Kickxellomycotina fungi.</title>
        <authorList>
            <person name="Reynolds N.K."/>
            <person name="Stajich J.E."/>
            <person name="Barry K."/>
            <person name="Grigoriev I.V."/>
            <person name="Crous P."/>
            <person name="Smith M.E."/>
        </authorList>
    </citation>
    <scope>NUCLEOTIDE SEQUENCE</scope>
    <source>
        <strain evidence="4">NRRL 1565</strain>
    </source>
</reference>
<dbReference type="InterPro" id="IPR045871">
    <property type="entry name" value="AHP1-5/YPD1"/>
</dbReference>
<dbReference type="AlphaFoldDB" id="A0A9W8LUC4"/>
<name>A0A9W8LUC4_9FUNG</name>
<dbReference type="SUPFAM" id="SSF47226">
    <property type="entry name" value="Histidine-containing phosphotransfer domain, HPT domain"/>
    <property type="match status" value="1"/>
</dbReference>
<dbReference type="InterPro" id="IPR036641">
    <property type="entry name" value="HPT_dom_sf"/>
</dbReference>
<dbReference type="SMART" id="SM00073">
    <property type="entry name" value="HPT"/>
    <property type="match status" value="1"/>
</dbReference>
<sequence>MSSNQEWDSKPSEDPDADEDLEIDILDIDIFNQLLAMDDDDDDDNPQDDEEDIHKFSRDIVSQYFDQARTTFADMEKALKAKDLSKLSSLGHFLKGSSATIGVKKVMECCKHIQFLGKLQNISGKDSIDEDQALKLITQELRTGKKEYVNARDFLGFFYGCSFAPAKEDVKPDADEGSANDPAQATGTAGTSSDKAKAPSKTNTGVSTEPKSEPKSKPKPS</sequence>
<feature type="compositionally biased region" description="Polar residues" evidence="2">
    <location>
        <begin position="181"/>
        <end position="193"/>
    </location>
</feature>
<evidence type="ECO:0000256" key="2">
    <source>
        <dbReference type="SAM" id="MobiDB-lite"/>
    </source>
</evidence>
<keyword evidence="5" id="KW-1185">Reference proteome</keyword>
<evidence type="ECO:0000256" key="1">
    <source>
        <dbReference type="PROSITE-ProRule" id="PRU00110"/>
    </source>
</evidence>
<dbReference type="InterPro" id="IPR008207">
    <property type="entry name" value="Sig_transdc_His_kin_Hpt_dom"/>
</dbReference>
<evidence type="ECO:0000259" key="3">
    <source>
        <dbReference type="PROSITE" id="PS50894"/>
    </source>
</evidence>
<dbReference type="PROSITE" id="PS50894">
    <property type="entry name" value="HPT"/>
    <property type="match status" value="1"/>
</dbReference>
<dbReference type="OrthoDB" id="1673781at2759"/>
<dbReference type="GO" id="GO:0009927">
    <property type="term" value="F:histidine phosphotransfer kinase activity"/>
    <property type="evidence" value="ECO:0007669"/>
    <property type="project" value="InterPro"/>
</dbReference>
<comment type="caution">
    <text evidence="4">The sequence shown here is derived from an EMBL/GenBank/DDBJ whole genome shotgun (WGS) entry which is preliminary data.</text>
</comment>
<feature type="compositionally biased region" description="Basic and acidic residues" evidence="2">
    <location>
        <begin position="210"/>
        <end position="221"/>
    </location>
</feature>
<keyword evidence="1" id="KW-0597">Phosphoprotein</keyword>
<gene>
    <name evidence="4" type="primary">YPD1</name>
    <name evidence="4" type="ORF">H4R20_000272</name>
</gene>
<dbReference type="CDD" id="cd00088">
    <property type="entry name" value="HPT"/>
    <property type="match status" value="1"/>
</dbReference>
<evidence type="ECO:0000313" key="4">
    <source>
        <dbReference type="EMBL" id="KAJ2809277.1"/>
    </source>
</evidence>
<evidence type="ECO:0000313" key="5">
    <source>
        <dbReference type="Proteomes" id="UP001140094"/>
    </source>
</evidence>
<proteinExistence type="predicted"/>
<feature type="region of interest" description="Disordered" evidence="2">
    <location>
        <begin position="169"/>
        <end position="221"/>
    </location>
</feature>
<dbReference type="GO" id="GO:0005634">
    <property type="term" value="C:nucleus"/>
    <property type="evidence" value="ECO:0007669"/>
    <property type="project" value="TreeGrafter"/>
</dbReference>
<dbReference type="PANTHER" id="PTHR28242">
    <property type="entry name" value="PHOSPHORELAY INTERMEDIATE PROTEIN YPD1"/>
    <property type="match status" value="1"/>
</dbReference>